<comment type="caution">
    <text evidence="2">The sequence shown here is derived from an EMBL/GenBank/DDBJ whole genome shotgun (WGS) entry which is preliminary data.</text>
</comment>
<dbReference type="AlphaFoldDB" id="A0A0J1HG65"/>
<name>A0A0J1HG65_9GAMM</name>
<gene>
    <name evidence="2" type="ORF">ABT57_06190</name>
</gene>
<dbReference type="STRING" id="320778.ABT57_06190"/>
<dbReference type="InterPro" id="IPR037068">
    <property type="entry name" value="DNA_primase_core_N_sf"/>
</dbReference>
<proteinExistence type="predicted"/>
<dbReference type="SUPFAM" id="SSF56731">
    <property type="entry name" value="DNA primase core"/>
    <property type="match status" value="1"/>
</dbReference>
<protein>
    <recommendedName>
        <fullName evidence="1">DNA primase DNAG catalytic core N-terminal domain-containing protein</fullName>
    </recommendedName>
</protein>
<accession>A0A0J1HG65</accession>
<evidence type="ECO:0000313" key="3">
    <source>
        <dbReference type="Proteomes" id="UP000035909"/>
    </source>
</evidence>
<dbReference type="EMBL" id="LDOU01000006">
    <property type="protein sequence ID" value="KLV10636.1"/>
    <property type="molecule type" value="Genomic_DNA"/>
</dbReference>
<dbReference type="OrthoDB" id="8478304at2"/>
<evidence type="ECO:0000313" key="2">
    <source>
        <dbReference type="EMBL" id="KLV10636.1"/>
    </source>
</evidence>
<dbReference type="InterPro" id="IPR013264">
    <property type="entry name" value="DNAG_N"/>
</dbReference>
<reference evidence="2 3" key="1">
    <citation type="submission" date="2015-05" db="EMBL/GenBank/DDBJ databases">
        <title>Photobacterium galathea sp. nov.</title>
        <authorList>
            <person name="Machado H."/>
            <person name="Gram L."/>
        </authorList>
    </citation>
    <scope>NUCLEOTIDE SEQUENCE [LARGE SCALE GENOMIC DNA]</scope>
    <source>
        <strain evidence="2 3">DSM 22954</strain>
    </source>
</reference>
<dbReference type="Proteomes" id="UP000035909">
    <property type="component" value="Unassembled WGS sequence"/>
</dbReference>
<sequence>MLDGLDFEAWLDLEGVDYRVTTGKSGRELNIRHCPMCGGDSWKVYFNPMRGQGVCFHGSHPQDKQYNVFRFLQAFTDKRGRELADYIEQVSLELGYMPKVKTEIKSDVNLLQEIRLPASLHISREMETLPEYLLNRGLSKTLCEYFDLRWSESGVHVFWDSEAQEGKTQDFSKRVMIPVYDLEGKLATFQGRDVTGEARRKYLFPQTLSASGRYLYNGHNAVGKETVIVGEGAFDVIGVKRALLSEPTLFPFVEPIGTFGMHLSGGLEESAQDQIGAFLKLKAKGLKNIVLMWDTEQKTIPVVIASAKKLIGCGFNVRIAALGEDEDPGEAPPEKIIAAYYRAKKFDNQLAMMLKLKGWSAIRN</sequence>
<organism evidence="2 3">
    <name type="scientific">Photobacterium ganghwense</name>
    <dbReference type="NCBI Taxonomy" id="320778"/>
    <lineage>
        <taxon>Bacteria</taxon>
        <taxon>Pseudomonadati</taxon>
        <taxon>Pseudomonadota</taxon>
        <taxon>Gammaproteobacteria</taxon>
        <taxon>Vibrionales</taxon>
        <taxon>Vibrionaceae</taxon>
        <taxon>Photobacterium</taxon>
    </lineage>
</organism>
<dbReference type="Pfam" id="PF08275">
    <property type="entry name" value="DNAG_N"/>
    <property type="match status" value="1"/>
</dbReference>
<dbReference type="Gene3D" id="3.90.980.10">
    <property type="entry name" value="DNA primase, catalytic core, N-terminal domain"/>
    <property type="match status" value="1"/>
</dbReference>
<keyword evidence="3" id="KW-1185">Reference proteome</keyword>
<evidence type="ECO:0000259" key="1">
    <source>
        <dbReference type="Pfam" id="PF08275"/>
    </source>
</evidence>
<feature type="domain" description="DNA primase DNAG catalytic core N-terminal" evidence="1">
    <location>
        <begin position="164"/>
        <end position="204"/>
    </location>
</feature>
<dbReference type="PATRIC" id="fig|320778.3.peg.1336"/>